<dbReference type="GO" id="GO:1902201">
    <property type="term" value="P:negative regulation of bacterial-type flagellum-dependent cell motility"/>
    <property type="evidence" value="ECO:0007669"/>
    <property type="project" value="TreeGrafter"/>
</dbReference>
<evidence type="ECO:0000256" key="3">
    <source>
        <dbReference type="SAM" id="Phobius"/>
    </source>
</evidence>
<dbReference type="FunFam" id="3.30.70.270:FF:000001">
    <property type="entry name" value="Diguanylate cyclase domain protein"/>
    <property type="match status" value="1"/>
</dbReference>
<dbReference type="GO" id="GO:0052621">
    <property type="term" value="F:diguanylate cyclase activity"/>
    <property type="evidence" value="ECO:0007669"/>
    <property type="project" value="UniProtKB-EC"/>
</dbReference>
<feature type="transmembrane region" description="Helical" evidence="3">
    <location>
        <begin position="259"/>
        <end position="278"/>
    </location>
</feature>
<organism evidence="5 6">
    <name type="scientific">Vibrio mediterranei</name>
    <dbReference type="NCBI Taxonomy" id="689"/>
    <lineage>
        <taxon>Bacteria</taxon>
        <taxon>Pseudomonadati</taxon>
        <taxon>Pseudomonadota</taxon>
        <taxon>Gammaproteobacteria</taxon>
        <taxon>Vibrionales</taxon>
        <taxon>Vibrionaceae</taxon>
        <taxon>Vibrio</taxon>
    </lineage>
</organism>
<dbReference type="SMART" id="SM00062">
    <property type="entry name" value="PBPb"/>
    <property type="match status" value="1"/>
</dbReference>
<dbReference type="RefSeq" id="WP_088878216.1">
    <property type="nucleotide sequence ID" value="NZ_CP018309.1"/>
</dbReference>
<sequence>MVFFPKVLFVLIALILFTNSTLAIERSPDTLIISNSKAWKPYSYLDENNQPAGILIDYWRAYGVANDVEVQFKLVDWQSSLDLVKNNQADVHAGLLWSKTRANYLEFGSEIFEIDTQLYFHSSLQSFNVNSFLMGGHNYKVGVVSGSYEVEFLQTNYPNVELTMYDNNSKLLQAAFSHQIRAFVADLQVANYYLYTSSNTSEFIGVKHLYSGALYFAVAKTKAATLDVLIPNFRKISADERQRILSRWMHIETVYPEHLLPIIGIMIILGVFVYILLLRYTVNTRTNELANANRELKVLSETDALTGLSNRRYFLEKLEKYRHTDGYLAIIVIDIDDFKTINDTFGHVQGDKVIKSVANSIRSLLRSDCVIARIGGEEFALVYVYQGFEYSYQLSQNICRSIRELDVKDIGSQPVTVSVGCAVYEDASECETLYEADRLMYVAKKQGKNRAVVELISSQAKRMSTIDK</sequence>
<feature type="domain" description="GGDEF" evidence="4">
    <location>
        <begin position="326"/>
        <end position="456"/>
    </location>
</feature>
<dbReference type="InterPro" id="IPR029787">
    <property type="entry name" value="Nucleotide_cyclase"/>
</dbReference>
<dbReference type="InterPro" id="IPR001638">
    <property type="entry name" value="Solute-binding_3/MltF_N"/>
</dbReference>
<dbReference type="EC" id="2.7.7.65" evidence="2"/>
<dbReference type="SMART" id="SM00267">
    <property type="entry name" value="GGDEF"/>
    <property type="match status" value="1"/>
</dbReference>
<accession>A0AAN1FKB9</accession>
<keyword evidence="3" id="KW-1133">Transmembrane helix</keyword>
<dbReference type="InterPro" id="IPR000160">
    <property type="entry name" value="GGDEF_dom"/>
</dbReference>
<dbReference type="AlphaFoldDB" id="A0AAN1FKB9"/>
<proteinExistence type="predicted"/>
<name>A0AAN1FKB9_9VIBR</name>
<comment type="cofactor">
    <cofactor evidence="1">
        <name>Mg(2+)</name>
        <dbReference type="ChEBI" id="CHEBI:18420"/>
    </cofactor>
</comment>
<protein>
    <recommendedName>
        <fullName evidence="2">diguanylate cyclase</fullName>
        <ecNumber evidence="2">2.7.7.65</ecNumber>
    </recommendedName>
</protein>
<dbReference type="PANTHER" id="PTHR45138:SF5">
    <property type="entry name" value="BIFUNCTIONAL PERIPLASMIC SUBSTRATE BINDING PROTEIN_CYTOPLASMIC DIGUANYLATE CYCLASE"/>
    <property type="match status" value="1"/>
</dbReference>
<dbReference type="InterPro" id="IPR050469">
    <property type="entry name" value="Diguanylate_Cyclase"/>
</dbReference>
<dbReference type="Pfam" id="PF00497">
    <property type="entry name" value="SBP_bac_3"/>
    <property type="match status" value="1"/>
</dbReference>
<keyword evidence="3" id="KW-0812">Transmembrane</keyword>
<dbReference type="NCBIfam" id="TIGR00254">
    <property type="entry name" value="GGDEF"/>
    <property type="match status" value="1"/>
</dbReference>
<dbReference type="Proteomes" id="UP000197092">
    <property type="component" value="Chromosome 2"/>
</dbReference>
<dbReference type="CDD" id="cd13706">
    <property type="entry name" value="PBP2_HisK_like_1"/>
    <property type="match status" value="1"/>
</dbReference>
<gene>
    <name evidence="5" type="ORF">BSZ05_20685</name>
</gene>
<evidence type="ECO:0000313" key="6">
    <source>
        <dbReference type="Proteomes" id="UP000197092"/>
    </source>
</evidence>
<dbReference type="InterPro" id="IPR043128">
    <property type="entry name" value="Rev_trsase/Diguanyl_cyclase"/>
</dbReference>
<dbReference type="SUPFAM" id="SSF53850">
    <property type="entry name" value="Periplasmic binding protein-like II"/>
    <property type="match status" value="1"/>
</dbReference>
<evidence type="ECO:0000256" key="1">
    <source>
        <dbReference type="ARBA" id="ARBA00001946"/>
    </source>
</evidence>
<dbReference type="Gene3D" id="3.40.190.10">
    <property type="entry name" value="Periplasmic binding protein-like II"/>
    <property type="match status" value="2"/>
</dbReference>
<dbReference type="Gene3D" id="3.30.70.270">
    <property type="match status" value="1"/>
</dbReference>
<dbReference type="PROSITE" id="PS50887">
    <property type="entry name" value="GGDEF"/>
    <property type="match status" value="1"/>
</dbReference>
<evidence type="ECO:0000256" key="2">
    <source>
        <dbReference type="ARBA" id="ARBA00012528"/>
    </source>
</evidence>
<dbReference type="EMBL" id="CP018309">
    <property type="protein sequence ID" value="ASI92226.1"/>
    <property type="molecule type" value="Genomic_DNA"/>
</dbReference>
<dbReference type="GO" id="GO:0043709">
    <property type="term" value="P:cell adhesion involved in single-species biofilm formation"/>
    <property type="evidence" value="ECO:0007669"/>
    <property type="project" value="TreeGrafter"/>
</dbReference>
<dbReference type="CDD" id="cd01949">
    <property type="entry name" value="GGDEF"/>
    <property type="match status" value="1"/>
</dbReference>
<evidence type="ECO:0000259" key="4">
    <source>
        <dbReference type="PROSITE" id="PS50887"/>
    </source>
</evidence>
<reference evidence="6" key="1">
    <citation type="submission" date="2016-12" db="EMBL/GenBank/DDBJ databases">
        <title>Comparative genomic analysis reveals the diversity, evolution, and environmental adaptation strategies of the genus Vibrio.</title>
        <authorList>
            <person name="Lin H."/>
            <person name="Wang X."/>
            <person name="Zhang X.-H."/>
        </authorList>
    </citation>
    <scope>NUCLEOTIDE SEQUENCE [LARGE SCALE GENOMIC DNA]</scope>
    <source>
        <strain evidence="6">QT6D1</strain>
    </source>
</reference>
<dbReference type="KEGG" id="vsh:BSZ05_20685"/>
<dbReference type="Pfam" id="PF00990">
    <property type="entry name" value="GGDEF"/>
    <property type="match status" value="1"/>
</dbReference>
<keyword evidence="3" id="KW-0472">Membrane</keyword>
<evidence type="ECO:0000313" key="5">
    <source>
        <dbReference type="EMBL" id="ASI92226.1"/>
    </source>
</evidence>
<dbReference type="SUPFAM" id="SSF55073">
    <property type="entry name" value="Nucleotide cyclase"/>
    <property type="match status" value="1"/>
</dbReference>
<dbReference type="PANTHER" id="PTHR45138">
    <property type="entry name" value="REGULATORY COMPONENTS OF SENSORY TRANSDUCTION SYSTEM"/>
    <property type="match status" value="1"/>
</dbReference>
<dbReference type="GO" id="GO:0005886">
    <property type="term" value="C:plasma membrane"/>
    <property type="evidence" value="ECO:0007669"/>
    <property type="project" value="TreeGrafter"/>
</dbReference>